<dbReference type="AlphaFoldDB" id="A0AAV4HEA0"/>
<name>A0AAV4HEA0_9GAST</name>
<evidence type="ECO:0000313" key="2">
    <source>
        <dbReference type="Proteomes" id="UP000762676"/>
    </source>
</evidence>
<gene>
    <name evidence="1" type="ORF">ElyMa_006280700</name>
</gene>
<reference evidence="1 2" key="1">
    <citation type="journal article" date="2021" name="Elife">
        <title>Chloroplast acquisition without the gene transfer in kleptoplastic sea slugs, Plakobranchus ocellatus.</title>
        <authorList>
            <person name="Maeda T."/>
            <person name="Takahashi S."/>
            <person name="Yoshida T."/>
            <person name="Shimamura S."/>
            <person name="Takaki Y."/>
            <person name="Nagai Y."/>
            <person name="Toyoda A."/>
            <person name="Suzuki Y."/>
            <person name="Arimoto A."/>
            <person name="Ishii H."/>
            <person name="Satoh N."/>
            <person name="Nishiyama T."/>
            <person name="Hasebe M."/>
            <person name="Maruyama T."/>
            <person name="Minagawa J."/>
            <person name="Obokata J."/>
            <person name="Shigenobu S."/>
        </authorList>
    </citation>
    <scope>NUCLEOTIDE SEQUENCE [LARGE SCALE GENOMIC DNA]</scope>
</reference>
<dbReference type="Proteomes" id="UP000762676">
    <property type="component" value="Unassembled WGS sequence"/>
</dbReference>
<accession>A0AAV4HEA0</accession>
<dbReference type="EMBL" id="BMAT01012632">
    <property type="protein sequence ID" value="GFR95755.1"/>
    <property type="molecule type" value="Genomic_DNA"/>
</dbReference>
<sequence>MYGEAILAFTVTSPGWEKNNQRYFRSSSRSRSQTPWTEVYRSFDTSDTLTSRRLGARQALGAIALSINKRQTNKKEISKMGKSQLQLLRNHWA</sequence>
<keyword evidence="2" id="KW-1185">Reference proteome</keyword>
<proteinExistence type="predicted"/>
<evidence type="ECO:0000313" key="1">
    <source>
        <dbReference type="EMBL" id="GFR95755.1"/>
    </source>
</evidence>
<comment type="caution">
    <text evidence="1">The sequence shown here is derived from an EMBL/GenBank/DDBJ whole genome shotgun (WGS) entry which is preliminary data.</text>
</comment>
<protein>
    <submittedName>
        <fullName evidence="1">Uncharacterized protein</fullName>
    </submittedName>
</protein>
<organism evidence="1 2">
    <name type="scientific">Elysia marginata</name>
    <dbReference type="NCBI Taxonomy" id="1093978"/>
    <lineage>
        <taxon>Eukaryota</taxon>
        <taxon>Metazoa</taxon>
        <taxon>Spiralia</taxon>
        <taxon>Lophotrochozoa</taxon>
        <taxon>Mollusca</taxon>
        <taxon>Gastropoda</taxon>
        <taxon>Heterobranchia</taxon>
        <taxon>Euthyneura</taxon>
        <taxon>Panpulmonata</taxon>
        <taxon>Sacoglossa</taxon>
        <taxon>Placobranchoidea</taxon>
        <taxon>Plakobranchidae</taxon>
        <taxon>Elysia</taxon>
    </lineage>
</organism>